<keyword evidence="1" id="KW-1133">Transmembrane helix</keyword>
<dbReference type="Proteomes" id="UP001430065">
    <property type="component" value="Unassembled WGS sequence"/>
</dbReference>
<dbReference type="EMBL" id="JADIKC010000005">
    <property type="protein sequence ID" value="MBM7121881.1"/>
    <property type="molecule type" value="Genomic_DNA"/>
</dbReference>
<proteinExistence type="predicted"/>
<keyword evidence="1" id="KW-0812">Transmembrane</keyword>
<keyword evidence="3" id="KW-1185">Reference proteome</keyword>
<comment type="caution">
    <text evidence="2">The sequence shown here is derived from an EMBL/GenBank/DDBJ whole genome shotgun (WGS) entry which is preliminary data.</text>
</comment>
<reference evidence="2 3" key="1">
    <citation type="submission" date="2020-10" db="EMBL/GenBank/DDBJ databases">
        <title>Phylogeny of dyella-like bacteria.</title>
        <authorList>
            <person name="Fu J."/>
        </authorList>
    </citation>
    <scope>NUCLEOTIDE SEQUENCE [LARGE SCALE GENOMIC DNA]</scope>
    <source>
        <strain evidence="2 3">THG-B117</strain>
    </source>
</reference>
<feature type="transmembrane region" description="Helical" evidence="1">
    <location>
        <begin position="36"/>
        <end position="57"/>
    </location>
</feature>
<feature type="transmembrane region" description="Helical" evidence="1">
    <location>
        <begin position="63"/>
        <end position="86"/>
    </location>
</feature>
<feature type="transmembrane region" description="Helical" evidence="1">
    <location>
        <begin position="355"/>
        <end position="377"/>
    </location>
</feature>
<dbReference type="RefSeq" id="WP_204636336.1">
    <property type="nucleotide sequence ID" value="NZ_JADIKC010000005.1"/>
</dbReference>
<sequence length="389" mass="43425">MTEPTASIFEEPKHVAVLRRLRLIKPAHRAQAFRRVLIAMAFAWVPLAVLCAMQAFVSGHQELLHAFFTDVAVHARFLLAVPILILSEYIILPRLDLTAQHFLTSKIIDEADRQRFDDAVASTRRLSLGVWPSATMTFIVYAFVITIVLTVHQDALPIWHYAAASTHRSLAGWWHMVISLPLLLGLLLSWVWRVGVWTRFLHQVSHMGLHLVASHPDKAGGLLFVAFSPRMFTPLALAIGIITAGTFANEVIHFGWNPMDHPATPIATAIMVVVIFLVPPLVFGRMLLMAWRRGIFEYGALASRLGTQFENKWLGPDRVVDPESLEKPDFSSTTDLYGVTANVYSMRPILFDPRAALSLAVAALLPFAPIWLSVIPAKVILSQLLKMVI</sequence>
<feature type="transmembrane region" description="Helical" evidence="1">
    <location>
        <begin position="262"/>
        <end position="283"/>
    </location>
</feature>
<evidence type="ECO:0000256" key="1">
    <source>
        <dbReference type="SAM" id="Phobius"/>
    </source>
</evidence>
<evidence type="ECO:0000313" key="2">
    <source>
        <dbReference type="EMBL" id="MBM7121881.1"/>
    </source>
</evidence>
<feature type="transmembrane region" description="Helical" evidence="1">
    <location>
        <begin position="235"/>
        <end position="256"/>
    </location>
</feature>
<evidence type="ECO:0000313" key="3">
    <source>
        <dbReference type="Proteomes" id="UP001430065"/>
    </source>
</evidence>
<gene>
    <name evidence="2" type="ORF">ISP20_12015</name>
</gene>
<organism evidence="2 3">
    <name type="scientific">Dyella kyungheensis</name>
    <dbReference type="NCBI Taxonomy" id="1242174"/>
    <lineage>
        <taxon>Bacteria</taxon>
        <taxon>Pseudomonadati</taxon>
        <taxon>Pseudomonadota</taxon>
        <taxon>Gammaproteobacteria</taxon>
        <taxon>Lysobacterales</taxon>
        <taxon>Rhodanobacteraceae</taxon>
        <taxon>Dyella</taxon>
    </lineage>
</organism>
<keyword evidence="1" id="KW-0472">Membrane</keyword>
<accession>A0ABS2JS64</accession>
<protein>
    <submittedName>
        <fullName evidence="2">Uncharacterized protein</fullName>
    </submittedName>
</protein>
<feature type="transmembrane region" description="Helical" evidence="1">
    <location>
        <begin position="130"/>
        <end position="152"/>
    </location>
</feature>
<name>A0ABS2JS64_9GAMM</name>
<feature type="transmembrane region" description="Helical" evidence="1">
    <location>
        <begin position="172"/>
        <end position="192"/>
    </location>
</feature>